<gene>
    <name evidence="1" type="ORF">MNVI_24090</name>
</gene>
<dbReference type="AlphaFoldDB" id="A0A7I7PEW9"/>
<protein>
    <submittedName>
        <fullName evidence="1">Uncharacterized protein</fullName>
    </submittedName>
</protein>
<dbReference type="KEGG" id="mnv:MNVI_24090"/>
<dbReference type="EMBL" id="AP022583">
    <property type="protein sequence ID" value="BBY07091.1"/>
    <property type="molecule type" value="Genomic_DNA"/>
</dbReference>
<evidence type="ECO:0000313" key="1">
    <source>
        <dbReference type="EMBL" id="BBY07091.1"/>
    </source>
</evidence>
<evidence type="ECO:0000313" key="2">
    <source>
        <dbReference type="Proteomes" id="UP000466894"/>
    </source>
</evidence>
<name>A0A7I7PEW9_9MYCO</name>
<accession>A0A7I7PEW9</accession>
<proteinExistence type="predicted"/>
<dbReference type="RefSeq" id="WP_163748051.1">
    <property type="nucleotide sequence ID" value="NZ_AP022583.1"/>
</dbReference>
<dbReference type="Proteomes" id="UP000466894">
    <property type="component" value="Chromosome"/>
</dbReference>
<reference evidence="1 2" key="1">
    <citation type="journal article" date="2019" name="Emerg. Microbes Infect.">
        <title>Comprehensive subspecies identification of 175 nontuberculous mycobacteria species based on 7547 genomic profiles.</title>
        <authorList>
            <person name="Matsumoto Y."/>
            <person name="Kinjo T."/>
            <person name="Motooka D."/>
            <person name="Nabeya D."/>
            <person name="Jung N."/>
            <person name="Uechi K."/>
            <person name="Horii T."/>
            <person name="Iida T."/>
            <person name="Fujita J."/>
            <person name="Nakamura S."/>
        </authorList>
    </citation>
    <scope>NUCLEOTIDE SEQUENCE [LARGE SCALE GENOMIC DNA]</scope>
    <source>
        <strain evidence="1 2">JCM 16367</strain>
    </source>
</reference>
<sequence>MREDAGHGLWHPQRLVGQLTGLRQESLDTLGRPADTLQEQATAFLDEQELVR</sequence>
<organism evidence="1 2">
    <name type="scientific">Mycobacterium noviomagense</name>
    <dbReference type="NCBI Taxonomy" id="459858"/>
    <lineage>
        <taxon>Bacteria</taxon>
        <taxon>Bacillati</taxon>
        <taxon>Actinomycetota</taxon>
        <taxon>Actinomycetes</taxon>
        <taxon>Mycobacteriales</taxon>
        <taxon>Mycobacteriaceae</taxon>
        <taxon>Mycobacterium</taxon>
    </lineage>
</organism>